<accession>E9E6I1</accession>
<dbReference type="EMBL" id="GL698511">
    <property type="protein sequence ID" value="EFY88427.1"/>
    <property type="molecule type" value="Genomic_DNA"/>
</dbReference>
<comment type="similarity">
    <text evidence="1">Belongs to the FAD-binding monooxygenase family.</text>
</comment>
<evidence type="ECO:0000256" key="1">
    <source>
        <dbReference type="ARBA" id="ARBA00010139"/>
    </source>
</evidence>
<evidence type="ECO:0000313" key="3">
    <source>
        <dbReference type="Proteomes" id="UP000002499"/>
    </source>
</evidence>
<dbReference type="SUPFAM" id="SSF51905">
    <property type="entry name" value="FAD/NAD(P)-binding domain"/>
    <property type="match status" value="1"/>
</dbReference>
<keyword evidence="3" id="KW-1185">Reference proteome</keyword>
<sequence length="341" mass="38746">MELLSDVDLVVCEKSPEIGAAWYENSQFSWDKNPIWSKFFSGSKAIWQYFKDAATKHDLEKHIKFHCVVKSAPWNEELDIWKLIIIDTDKDCFEDTCHILLKASGIQNQVSSWTWPYIPGFHGFKGKLIRTANWDASFDLDGKTVAAIGSEWSGVQLIPAIQPDQHAAQSVTNELVKAQLGNNAALAADFTPSFGIGCRRPTPGDGFLGALTAGNFQVTLEWLVRYVCQVIEKIQTENFKAVEPKEEAVRDLYHHTHEVMKRLVFGSVCRSWFKDGKSHGPLTAMYADSRFHYYKATKNVRWEGYGITYWTENRFRHMGNGLTETHLKSEKLAKPLPLLAL</sequence>
<dbReference type="InterPro" id="IPR036188">
    <property type="entry name" value="FAD/NAD-bd_sf"/>
</dbReference>
<evidence type="ECO:0000313" key="2">
    <source>
        <dbReference type="EMBL" id="EFY88427.1"/>
    </source>
</evidence>
<dbReference type="HOGENOM" id="CLU_814041_0_0_1"/>
<proteinExistence type="inferred from homology"/>
<dbReference type="PANTHER" id="PTHR42877:SF7">
    <property type="entry name" value="FLAVIN-BINDING MONOOXYGENASE-RELATED"/>
    <property type="match status" value="1"/>
</dbReference>
<dbReference type="OrthoDB" id="74360at2759"/>
<organism evidence="3">
    <name type="scientific">Metarhizium acridum (strain CQMa 102)</name>
    <dbReference type="NCBI Taxonomy" id="655827"/>
    <lineage>
        <taxon>Eukaryota</taxon>
        <taxon>Fungi</taxon>
        <taxon>Dikarya</taxon>
        <taxon>Ascomycota</taxon>
        <taxon>Pezizomycotina</taxon>
        <taxon>Sordariomycetes</taxon>
        <taxon>Hypocreomycetidae</taxon>
        <taxon>Hypocreales</taxon>
        <taxon>Clavicipitaceae</taxon>
        <taxon>Metarhizium</taxon>
    </lineage>
</organism>
<dbReference type="Gene3D" id="3.50.50.60">
    <property type="entry name" value="FAD/NAD(P)-binding domain"/>
    <property type="match status" value="2"/>
</dbReference>
<protein>
    <submittedName>
        <fullName evidence="2">Uncharacterized protein</fullName>
    </submittedName>
</protein>
<dbReference type="Proteomes" id="UP000002499">
    <property type="component" value="Unassembled WGS sequence"/>
</dbReference>
<dbReference type="PANTHER" id="PTHR42877">
    <property type="entry name" value="L-ORNITHINE N(5)-MONOOXYGENASE-RELATED"/>
    <property type="match status" value="1"/>
</dbReference>
<dbReference type="InterPro" id="IPR051209">
    <property type="entry name" value="FAD-bind_Monooxygenase_sf"/>
</dbReference>
<gene>
    <name evidence="2" type="ORF">MAC_05479</name>
</gene>
<dbReference type="eggNOG" id="KOG1399">
    <property type="taxonomic scope" value="Eukaryota"/>
</dbReference>
<dbReference type="STRING" id="655827.E9E6I1"/>
<dbReference type="InParanoid" id="E9E6I1"/>
<name>E9E6I1_METAQ</name>
<reference evidence="2 3" key="1">
    <citation type="journal article" date="2011" name="PLoS Genet.">
        <title>Genome sequencing and comparative transcriptomics of the model entomopathogenic fungi Metarhizium anisopliae and M. acridum.</title>
        <authorList>
            <person name="Gao Q."/>
            <person name="Jin K."/>
            <person name="Ying S.H."/>
            <person name="Zhang Y."/>
            <person name="Xiao G."/>
            <person name="Shang Y."/>
            <person name="Duan Z."/>
            <person name="Hu X."/>
            <person name="Xie X.Q."/>
            <person name="Zhou G."/>
            <person name="Peng G."/>
            <person name="Luo Z."/>
            <person name="Huang W."/>
            <person name="Wang B."/>
            <person name="Fang W."/>
            <person name="Wang S."/>
            <person name="Zhong Y."/>
            <person name="Ma L.J."/>
            <person name="St Leger R.J."/>
            <person name="Zhao G.P."/>
            <person name="Pei Y."/>
            <person name="Feng M.G."/>
            <person name="Xia Y."/>
            <person name="Wang C."/>
        </authorList>
    </citation>
    <scope>NUCLEOTIDE SEQUENCE [LARGE SCALE GENOMIC DNA]</scope>
    <source>
        <strain evidence="2 3">CQMa 102</strain>
    </source>
</reference>
<dbReference type="AlphaFoldDB" id="E9E6I1"/>